<reference evidence="4 5" key="1">
    <citation type="submission" date="2023-08" db="EMBL/GenBank/DDBJ databases">
        <title>Black Yeasts Isolated from many extreme environments.</title>
        <authorList>
            <person name="Coleine C."/>
            <person name="Stajich J.E."/>
            <person name="Selbmann L."/>
        </authorList>
    </citation>
    <scope>NUCLEOTIDE SEQUENCE [LARGE SCALE GENOMIC DNA]</scope>
    <source>
        <strain evidence="4 5">CCFEE 6328</strain>
    </source>
</reference>
<dbReference type="Pfam" id="PF11951">
    <property type="entry name" value="Fungal_trans_2"/>
    <property type="match status" value="1"/>
</dbReference>
<dbReference type="Proteomes" id="UP001345691">
    <property type="component" value="Unassembled WGS sequence"/>
</dbReference>
<keyword evidence="3" id="KW-1133">Transmembrane helix</keyword>
<evidence type="ECO:0000256" key="3">
    <source>
        <dbReference type="SAM" id="Phobius"/>
    </source>
</evidence>
<dbReference type="PANTHER" id="PTHR37534:SF49">
    <property type="entry name" value="LYSINE BIOSYNTHESIS REGULATORY PROTEIN LYS14"/>
    <property type="match status" value="1"/>
</dbReference>
<sequence>MYDDSSNGFRTLIVPLSATSPAVLHSILAVSAFAMRRFNPFFKALALEQKEKTVHYIRSMIRCYEPDSLMGALATAIMLCVFEIKDGCSPVWESHIKGAIALLRSLSSQQKHGSSASWMSGLTWWANKYLAYQYVNGYSTQMIDVEEVCDPLFWLSPDKDVAEIEGLMGCSSILMATIANIRRIAHIRKQPATQGSVAVPDEEVQDIESTLFSLVQRVQSVPGRYLLSESTPTEQTVCLIGDSDEVPLHAKTLILAGEARRQSALMFLYGSVLKLSPKHSAMRSRVSKCLICLKAVSFGEEEAGSAGTVVLPRWGMSPLLWPLFMTGLFSTEHDRPAILDMLRKLEDKGSLGNVGSVRLKLMKVWKNQDLRDTLSVSGSDEQKGNRAWPVLGLSPKDWPLSLG</sequence>
<proteinExistence type="predicted"/>
<organism evidence="4 5">
    <name type="scientific">Exophiala sideris</name>
    <dbReference type="NCBI Taxonomy" id="1016849"/>
    <lineage>
        <taxon>Eukaryota</taxon>
        <taxon>Fungi</taxon>
        <taxon>Dikarya</taxon>
        <taxon>Ascomycota</taxon>
        <taxon>Pezizomycotina</taxon>
        <taxon>Eurotiomycetes</taxon>
        <taxon>Chaetothyriomycetidae</taxon>
        <taxon>Chaetothyriales</taxon>
        <taxon>Herpotrichiellaceae</taxon>
        <taxon>Exophiala</taxon>
    </lineage>
</organism>
<gene>
    <name evidence="4" type="ORF">LTR69_005664</name>
</gene>
<evidence type="ECO:0000313" key="5">
    <source>
        <dbReference type="Proteomes" id="UP001345691"/>
    </source>
</evidence>
<accession>A0ABR0JAK2</accession>
<keyword evidence="3" id="KW-0812">Transmembrane</keyword>
<keyword evidence="3" id="KW-0472">Membrane</keyword>
<keyword evidence="2" id="KW-0539">Nucleus</keyword>
<dbReference type="InterPro" id="IPR021858">
    <property type="entry name" value="Fun_TF"/>
</dbReference>
<feature type="transmembrane region" description="Helical" evidence="3">
    <location>
        <begin position="12"/>
        <end position="35"/>
    </location>
</feature>
<dbReference type="EMBL" id="JAVRRF010000011">
    <property type="protein sequence ID" value="KAK5060347.1"/>
    <property type="molecule type" value="Genomic_DNA"/>
</dbReference>
<protein>
    <recommendedName>
        <fullName evidence="6">Transcription factor domain-containing protein</fullName>
    </recommendedName>
</protein>
<evidence type="ECO:0008006" key="6">
    <source>
        <dbReference type="Google" id="ProtNLM"/>
    </source>
</evidence>
<evidence type="ECO:0000313" key="4">
    <source>
        <dbReference type="EMBL" id="KAK5060347.1"/>
    </source>
</evidence>
<comment type="subcellular location">
    <subcellularLocation>
        <location evidence="1">Nucleus</location>
    </subcellularLocation>
</comment>
<evidence type="ECO:0000256" key="1">
    <source>
        <dbReference type="ARBA" id="ARBA00004123"/>
    </source>
</evidence>
<name>A0ABR0JAK2_9EURO</name>
<comment type="caution">
    <text evidence="4">The sequence shown here is derived from an EMBL/GenBank/DDBJ whole genome shotgun (WGS) entry which is preliminary data.</text>
</comment>
<dbReference type="PANTHER" id="PTHR37534">
    <property type="entry name" value="TRANSCRIPTIONAL ACTIVATOR PROTEIN UGA3"/>
    <property type="match status" value="1"/>
</dbReference>
<keyword evidence="5" id="KW-1185">Reference proteome</keyword>
<evidence type="ECO:0000256" key="2">
    <source>
        <dbReference type="ARBA" id="ARBA00023242"/>
    </source>
</evidence>